<feature type="region of interest" description="Disordered" evidence="1">
    <location>
        <begin position="1"/>
        <end position="44"/>
    </location>
</feature>
<reference evidence="2" key="1">
    <citation type="submission" date="2023-07" db="EMBL/GenBank/DDBJ databases">
        <title>Chromosome-level genome assembly of Artemia franciscana.</title>
        <authorList>
            <person name="Jo E."/>
        </authorList>
    </citation>
    <scope>NUCLEOTIDE SEQUENCE</scope>
    <source>
        <tissue evidence="2">Whole body</tissue>
    </source>
</reference>
<comment type="caution">
    <text evidence="2">The sequence shown here is derived from an EMBL/GenBank/DDBJ whole genome shotgun (WGS) entry which is preliminary data.</text>
</comment>
<feature type="compositionally biased region" description="Basic and acidic residues" evidence="1">
    <location>
        <begin position="28"/>
        <end position="43"/>
    </location>
</feature>
<dbReference type="EMBL" id="JAVRJZ010000014">
    <property type="protein sequence ID" value="KAK2713748.1"/>
    <property type="molecule type" value="Genomic_DNA"/>
</dbReference>
<feature type="compositionally biased region" description="Basic and acidic residues" evidence="1">
    <location>
        <begin position="1"/>
        <end position="11"/>
    </location>
</feature>
<proteinExistence type="predicted"/>
<dbReference type="AlphaFoldDB" id="A0AA88HR74"/>
<sequence length="62" mass="6688">MEEPQEARTPRVEISTILSGSEEGSSPEEERKQLPCGRLDNKSGAKNIINAASAKSEASLIF</sequence>
<dbReference type="Proteomes" id="UP001187531">
    <property type="component" value="Unassembled WGS sequence"/>
</dbReference>
<protein>
    <submittedName>
        <fullName evidence="2">Uncharacterized protein</fullName>
    </submittedName>
</protein>
<name>A0AA88HR74_ARTSF</name>
<feature type="non-terminal residue" evidence="2">
    <location>
        <position position="1"/>
    </location>
</feature>
<keyword evidence="3" id="KW-1185">Reference proteome</keyword>
<evidence type="ECO:0000313" key="3">
    <source>
        <dbReference type="Proteomes" id="UP001187531"/>
    </source>
</evidence>
<gene>
    <name evidence="2" type="ORF">QYM36_009584</name>
</gene>
<evidence type="ECO:0000313" key="2">
    <source>
        <dbReference type="EMBL" id="KAK2713748.1"/>
    </source>
</evidence>
<accession>A0AA88HR74</accession>
<evidence type="ECO:0000256" key="1">
    <source>
        <dbReference type="SAM" id="MobiDB-lite"/>
    </source>
</evidence>
<organism evidence="2 3">
    <name type="scientific">Artemia franciscana</name>
    <name type="common">Brine shrimp</name>
    <name type="synonym">Artemia sanfranciscana</name>
    <dbReference type="NCBI Taxonomy" id="6661"/>
    <lineage>
        <taxon>Eukaryota</taxon>
        <taxon>Metazoa</taxon>
        <taxon>Ecdysozoa</taxon>
        <taxon>Arthropoda</taxon>
        <taxon>Crustacea</taxon>
        <taxon>Branchiopoda</taxon>
        <taxon>Anostraca</taxon>
        <taxon>Artemiidae</taxon>
        <taxon>Artemia</taxon>
    </lineage>
</organism>